<proteinExistence type="predicted"/>
<reference evidence="1" key="1">
    <citation type="submission" date="2022-06" db="EMBL/GenBank/DDBJ databases">
        <title>Fusarium solani species complex genomes reveal bases of compartmentalisation and animal pathogenesis.</title>
        <authorList>
            <person name="Tsai I.J."/>
        </authorList>
    </citation>
    <scope>NUCLEOTIDE SEQUENCE</scope>
    <source>
        <strain evidence="1">Fu6.1</strain>
    </source>
</reference>
<organism evidence="1 2">
    <name type="scientific">Fusarium keratoplasticum</name>
    <dbReference type="NCBI Taxonomy" id="1328300"/>
    <lineage>
        <taxon>Eukaryota</taxon>
        <taxon>Fungi</taxon>
        <taxon>Dikarya</taxon>
        <taxon>Ascomycota</taxon>
        <taxon>Pezizomycotina</taxon>
        <taxon>Sordariomycetes</taxon>
        <taxon>Hypocreomycetidae</taxon>
        <taxon>Hypocreales</taxon>
        <taxon>Nectriaceae</taxon>
        <taxon>Fusarium</taxon>
        <taxon>Fusarium solani species complex</taxon>
    </lineage>
</organism>
<sequence>MSNEGIQLDLIRAKAFKKPPKGSILDNPGGPGVLVDLCYKSEKDHGRFIWTPFIARDMLFIVEALDQGHKINHWDTSYGSVLGYVFFAMFLDHVGRFVLEHAMHVNC</sequence>
<protein>
    <submittedName>
        <fullName evidence="1">Uncharacterized protein</fullName>
    </submittedName>
</protein>
<dbReference type="Proteomes" id="UP001065298">
    <property type="component" value="Chromosome 7"/>
</dbReference>
<accession>A0ACC0QRZ8</accession>
<name>A0ACC0QRZ8_9HYPO</name>
<dbReference type="EMBL" id="CM046509">
    <property type="protein sequence ID" value="KAI8663526.1"/>
    <property type="molecule type" value="Genomic_DNA"/>
</dbReference>
<evidence type="ECO:0000313" key="1">
    <source>
        <dbReference type="EMBL" id="KAI8663526.1"/>
    </source>
</evidence>
<comment type="caution">
    <text evidence="1">The sequence shown here is derived from an EMBL/GenBank/DDBJ whole genome shotgun (WGS) entry which is preliminary data.</text>
</comment>
<keyword evidence="2" id="KW-1185">Reference proteome</keyword>
<evidence type="ECO:0000313" key="2">
    <source>
        <dbReference type="Proteomes" id="UP001065298"/>
    </source>
</evidence>
<gene>
    <name evidence="1" type="ORF">NCS57_00953900</name>
</gene>